<dbReference type="Gene3D" id="3.40.50.11500">
    <property type="match status" value="1"/>
</dbReference>
<accession>A0ABD0Y2Z3</accession>
<dbReference type="InterPro" id="IPR023341">
    <property type="entry name" value="MABP"/>
</dbReference>
<dbReference type="InterPro" id="IPR043153">
    <property type="entry name" value="DENN_C"/>
</dbReference>
<dbReference type="PROSITE" id="PS51498">
    <property type="entry name" value="MABP"/>
    <property type="match status" value="1"/>
</dbReference>
<dbReference type="EMBL" id="JBFDAA010000015">
    <property type="protein sequence ID" value="KAL1117801.1"/>
    <property type="molecule type" value="Genomic_DNA"/>
</dbReference>
<reference evidence="4 5" key="1">
    <citation type="submission" date="2024-07" db="EMBL/GenBank/DDBJ databases">
        <title>Chromosome-level genome assembly of the water stick insect Ranatra chinensis (Heteroptera: Nepidae).</title>
        <authorList>
            <person name="Liu X."/>
        </authorList>
    </citation>
    <scope>NUCLEOTIDE SEQUENCE [LARGE SCALE GENOMIC DNA]</scope>
    <source>
        <strain evidence="4">Cailab_2021Rc</strain>
        <tissue evidence="4">Muscle</tissue>
    </source>
</reference>
<evidence type="ECO:0000313" key="5">
    <source>
        <dbReference type="Proteomes" id="UP001558652"/>
    </source>
</evidence>
<organism evidence="4 5">
    <name type="scientific">Ranatra chinensis</name>
    <dbReference type="NCBI Taxonomy" id="642074"/>
    <lineage>
        <taxon>Eukaryota</taxon>
        <taxon>Metazoa</taxon>
        <taxon>Ecdysozoa</taxon>
        <taxon>Arthropoda</taxon>
        <taxon>Hexapoda</taxon>
        <taxon>Insecta</taxon>
        <taxon>Pterygota</taxon>
        <taxon>Neoptera</taxon>
        <taxon>Paraneoptera</taxon>
        <taxon>Hemiptera</taxon>
        <taxon>Heteroptera</taxon>
        <taxon>Panheteroptera</taxon>
        <taxon>Nepomorpha</taxon>
        <taxon>Nepidae</taxon>
        <taxon>Ranatrinae</taxon>
        <taxon>Ranatra</taxon>
    </lineage>
</organism>
<dbReference type="InterPro" id="IPR001194">
    <property type="entry name" value="cDENN_dom"/>
</dbReference>
<evidence type="ECO:0000313" key="4">
    <source>
        <dbReference type="EMBL" id="KAL1117801.1"/>
    </source>
</evidence>
<dbReference type="InterPro" id="IPR051696">
    <property type="entry name" value="DENN_Domain_GEFs"/>
</dbReference>
<dbReference type="Pfam" id="PF02141">
    <property type="entry name" value="DENN"/>
    <property type="match status" value="1"/>
</dbReference>
<protein>
    <submittedName>
        <fullName evidence="4">Uncharacterized protein</fullName>
    </submittedName>
</protein>
<dbReference type="PANTHER" id="PTHR12296">
    <property type="entry name" value="DENN DOMAIN-CONTAINING PROTEIN 4"/>
    <property type="match status" value="1"/>
</dbReference>
<evidence type="ECO:0000256" key="1">
    <source>
        <dbReference type="ARBA" id="ARBA00022658"/>
    </source>
</evidence>
<dbReference type="SMART" id="SM00801">
    <property type="entry name" value="dDENN"/>
    <property type="match status" value="1"/>
</dbReference>
<dbReference type="Gene3D" id="1.25.40.10">
    <property type="entry name" value="Tetratricopeptide repeat domain"/>
    <property type="match status" value="1"/>
</dbReference>
<dbReference type="PROSITE" id="PS50211">
    <property type="entry name" value="DENN"/>
    <property type="match status" value="1"/>
</dbReference>
<dbReference type="InterPro" id="IPR037516">
    <property type="entry name" value="Tripartite_DENN"/>
</dbReference>
<dbReference type="InterPro" id="IPR005112">
    <property type="entry name" value="dDENN_dom"/>
</dbReference>
<feature type="domain" description="UDENN" evidence="2">
    <location>
        <begin position="187"/>
        <end position="642"/>
    </location>
</feature>
<dbReference type="InterPro" id="IPR011990">
    <property type="entry name" value="TPR-like_helical_dom_sf"/>
</dbReference>
<dbReference type="Proteomes" id="UP001558652">
    <property type="component" value="Unassembled WGS sequence"/>
</dbReference>
<evidence type="ECO:0000259" key="3">
    <source>
        <dbReference type="PROSITE" id="PS51498"/>
    </source>
</evidence>
<dbReference type="Pfam" id="PF03455">
    <property type="entry name" value="dDENN"/>
    <property type="match status" value="1"/>
</dbReference>
<dbReference type="InterPro" id="IPR005113">
    <property type="entry name" value="uDENN_dom"/>
</dbReference>
<gene>
    <name evidence="4" type="ORF">AAG570_004116</name>
</gene>
<dbReference type="SMART" id="SM00799">
    <property type="entry name" value="DENN"/>
    <property type="match status" value="1"/>
</dbReference>
<dbReference type="Pfam" id="PF03456">
    <property type="entry name" value="uDENN"/>
    <property type="match status" value="1"/>
</dbReference>
<sequence>MEERKVADYFVVAGLPEEMEPAEEFSKDGSTNLKTTHNQAPITDITVVFPSLGDKVPEGYTMIHSTPTGILANLNCGSLRSPEVFLCYRRGRDKPPLVDIGVMYEGRERILEDSEIVSVTPSGKPANVNNSAARTLVTFRRAPPTMPCNALVVTDIVVIITSKGETAPHAFCTIKKNLNKGLVGSDVFLCYKKSMNRANLITYKPGILLRYPFEDRPNLPLPNSVPMFCLPMGCTLERWPTTAQQPVPIFSTFVLTVSDAAEKLYGSAVTFYEQYSADKLTEDQRLALDPKDGDELVLDQNWTYNINKCICLLSRWPFFDTFERFLMFLHRMSLDGKEHTVPIERFVSYLVEDVPFPSPQRPSILLHLSATDEITLTQPEDLPLPRSGAGFRQLLVNLGSENCLLLLVCALTEQKILVHSLRPDVLTAVAEAVSTIMFPFKWQCPYIPLCPLGLAEVLNAPLPFLIGVDSRFFDLFDPPSDVNCVDLDTNSITVCEDKRHLSVKLLPKKSVRALRASLDSIYRNIQVMQKREEIIDLNNPSSGDNIFEKDFQRKRKEQKLELEIQEAFLKFMATVLKGYRAFLLPITKAPTVGTTDTNSLFDLQGFLRSRDKAHYKFYSLLTRTQMFIRFIEERSFVSDMDAGLAFFDECTEKVCYRVMMQLCGVYSQPVVAVKLLYHMKRAGIQPNAITYGFYNRAVLEATWPSGMNNSSQLLWNKLRSVFYCSFDPYCLRS</sequence>
<comment type="caution">
    <text evidence="4">The sequence shown here is derived from an EMBL/GenBank/DDBJ whole genome shotgun (WGS) entry which is preliminary data.</text>
</comment>
<dbReference type="Gene3D" id="2.100.10.50">
    <property type="match status" value="1"/>
</dbReference>
<keyword evidence="5" id="KW-1185">Reference proteome</keyword>
<dbReference type="SMART" id="SM00800">
    <property type="entry name" value="uDENN"/>
    <property type="match status" value="1"/>
</dbReference>
<keyword evidence="1" id="KW-0344">Guanine-nucleotide releasing factor</keyword>
<dbReference type="AlphaFoldDB" id="A0ABD0Y2Z3"/>
<dbReference type="GO" id="GO:0005737">
    <property type="term" value="C:cytoplasm"/>
    <property type="evidence" value="ECO:0007669"/>
    <property type="project" value="UniProtKB-ARBA"/>
</dbReference>
<evidence type="ECO:0000259" key="2">
    <source>
        <dbReference type="PROSITE" id="PS50211"/>
    </source>
</evidence>
<dbReference type="GO" id="GO:0005085">
    <property type="term" value="F:guanyl-nucleotide exchange factor activity"/>
    <property type="evidence" value="ECO:0007669"/>
    <property type="project" value="UniProtKB-KW"/>
</dbReference>
<dbReference type="PANTHER" id="PTHR12296:SF30">
    <property type="entry name" value="DENN DOMAIN-CONTAINING PROTEIN CRAG"/>
    <property type="match status" value="1"/>
</dbReference>
<proteinExistence type="predicted"/>
<name>A0ABD0Y2Z3_9HEMI</name>
<feature type="domain" description="MABP" evidence="3">
    <location>
        <begin position="39"/>
        <end position="195"/>
    </location>
</feature>